<name>A0A9X7NXR9_9MYCO</name>
<gene>
    <name evidence="3" type="ORF">C5U48_15595</name>
</gene>
<comment type="caution">
    <text evidence="3">The sequence shown here is derived from an EMBL/GenBank/DDBJ whole genome shotgun (WGS) entry which is preliminary data.</text>
</comment>
<dbReference type="AlphaFoldDB" id="A0A9X7NXR9"/>
<keyword evidence="2" id="KW-0732">Signal</keyword>
<feature type="signal peptide" evidence="2">
    <location>
        <begin position="1"/>
        <end position="22"/>
    </location>
</feature>
<dbReference type="InterPro" id="IPR017850">
    <property type="entry name" value="Alkaline_phosphatase_core_sf"/>
</dbReference>
<feature type="region of interest" description="Disordered" evidence="1">
    <location>
        <begin position="432"/>
        <end position="453"/>
    </location>
</feature>
<evidence type="ECO:0000313" key="3">
    <source>
        <dbReference type="EMBL" id="PQM51293.1"/>
    </source>
</evidence>
<reference evidence="3 4" key="1">
    <citation type="submission" date="2018-02" db="EMBL/GenBank/DDBJ databases">
        <title>Draft genome sequence of Mycobacterium virginiense isolated from mud of a swine farm in Japan.</title>
        <authorList>
            <person name="Ohya K."/>
        </authorList>
    </citation>
    <scope>NUCLEOTIDE SEQUENCE [LARGE SCALE GENOMIC DNA]</scope>
    <source>
        <strain evidence="3 4">GF75</strain>
    </source>
</reference>
<dbReference type="PANTHER" id="PTHR10151:SF120">
    <property type="entry name" value="BIS(5'-ADENOSYL)-TRIPHOSPHATASE"/>
    <property type="match status" value="1"/>
</dbReference>
<feature type="chain" id="PRO_5040886333" evidence="2">
    <location>
        <begin position="23"/>
        <end position="465"/>
    </location>
</feature>
<protein>
    <submittedName>
        <fullName evidence="3">Phosphodiesterase</fullName>
    </submittedName>
</protein>
<accession>A0A9X7NXR9</accession>
<dbReference type="Gene3D" id="3.40.720.10">
    <property type="entry name" value="Alkaline Phosphatase, subunit A"/>
    <property type="match status" value="2"/>
</dbReference>
<dbReference type="GO" id="GO:0016787">
    <property type="term" value="F:hydrolase activity"/>
    <property type="evidence" value="ECO:0007669"/>
    <property type="project" value="UniProtKB-ARBA"/>
</dbReference>
<organism evidence="3 4">
    <name type="scientific">Mycolicibacter virginiensis</name>
    <dbReference type="NCBI Taxonomy" id="1795032"/>
    <lineage>
        <taxon>Bacteria</taxon>
        <taxon>Bacillati</taxon>
        <taxon>Actinomycetota</taxon>
        <taxon>Actinomycetes</taxon>
        <taxon>Mycobacteriales</taxon>
        <taxon>Mycobacteriaceae</taxon>
        <taxon>Mycolicibacter</taxon>
    </lineage>
</organism>
<evidence type="ECO:0000313" key="4">
    <source>
        <dbReference type="Proteomes" id="UP000237911"/>
    </source>
</evidence>
<dbReference type="Pfam" id="PF01663">
    <property type="entry name" value="Phosphodiest"/>
    <property type="match status" value="1"/>
</dbReference>
<sequence>MTTIKKFLSGVAVAGLVAGTGAAVGSPVGLSATTADWLLAAEHVLLIGVDGVNLSKILEYAYNEDSGFKTAMDQGITGAATEVNHTTISGPSWSTILTGVWDDKHGVINNLFESEPYNLWPTVFNLIEYHKPEINTSIISDWDYLNQLAAAGGYQADSNTYIPMETTWANADAAVTAETIAQIMATQNNPGDISSFLFSYQGQVDEMGHEFGGGSPEYAQGLVNVAGNIQEILAAVAAVKAITGDDWSIIITTDHGHQQSLGFGHGFQSPNETTQFVIFDQAGNDASDGSQNLNYSIADITPTILSLFGIPMRSDFDGVSMAFDPDVLNSLVTPVDLKQALTDAIAMYGYPNIGNDLALGLRTVVATIPYLLNGVVTDIDKFLQGIVDQDIFLISGLAQFAQEINGFFGGLSVDTLQWMAHGVGYLTGSGTIEPTDAPLPPPGSAEYTPDLGGSDLSGLLDALVG</sequence>
<dbReference type="PANTHER" id="PTHR10151">
    <property type="entry name" value="ECTONUCLEOTIDE PYROPHOSPHATASE/PHOSPHODIESTERASE"/>
    <property type="match status" value="1"/>
</dbReference>
<evidence type="ECO:0000256" key="1">
    <source>
        <dbReference type="SAM" id="MobiDB-lite"/>
    </source>
</evidence>
<dbReference type="Proteomes" id="UP000237911">
    <property type="component" value="Unassembled WGS sequence"/>
</dbReference>
<dbReference type="InterPro" id="IPR002591">
    <property type="entry name" value="Phosphodiest/P_Trfase"/>
</dbReference>
<dbReference type="SUPFAM" id="SSF53649">
    <property type="entry name" value="Alkaline phosphatase-like"/>
    <property type="match status" value="1"/>
</dbReference>
<dbReference type="EMBL" id="PUEV01000082">
    <property type="protein sequence ID" value="PQM51293.1"/>
    <property type="molecule type" value="Genomic_DNA"/>
</dbReference>
<evidence type="ECO:0000256" key="2">
    <source>
        <dbReference type="SAM" id="SignalP"/>
    </source>
</evidence>
<proteinExistence type="predicted"/>
<keyword evidence="4" id="KW-1185">Reference proteome</keyword>
<dbReference type="RefSeq" id="WP_065153586.1">
    <property type="nucleotide sequence ID" value="NZ_CP092430.2"/>
</dbReference>